<evidence type="ECO:0000313" key="3">
    <source>
        <dbReference type="EMBL" id="NHC16469.1"/>
    </source>
</evidence>
<gene>
    <name evidence="3" type="ORF">G9H71_22030</name>
</gene>
<dbReference type="GO" id="GO:0008168">
    <property type="term" value="F:methyltransferase activity"/>
    <property type="evidence" value="ECO:0007669"/>
    <property type="project" value="UniProtKB-KW"/>
</dbReference>
<dbReference type="GO" id="GO:0032259">
    <property type="term" value="P:methylation"/>
    <property type="evidence" value="ECO:0007669"/>
    <property type="project" value="UniProtKB-KW"/>
</dbReference>
<keyword evidence="4" id="KW-1185">Reference proteome</keyword>
<evidence type="ECO:0000256" key="1">
    <source>
        <dbReference type="ARBA" id="ARBA00022679"/>
    </source>
</evidence>
<evidence type="ECO:0000259" key="2">
    <source>
        <dbReference type="Pfam" id="PF08241"/>
    </source>
</evidence>
<reference evidence="3 4" key="1">
    <citation type="submission" date="2020-03" db="EMBL/GenBank/DDBJ databases">
        <title>Two novel Motilibacter sp.</title>
        <authorList>
            <person name="Liu S."/>
        </authorList>
    </citation>
    <scope>NUCLEOTIDE SEQUENCE [LARGE SCALE GENOMIC DNA]</scope>
    <source>
        <strain evidence="3 4">E257</strain>
    </source>
</reference>
<dbReference type="InterPro" id="IPR013216">
    <property type="entry name" value="Methyltransf_11"/>
</dbReference>
<dbReference type="CDD" id="cd02440">
    <property type="entry name" value="AdoMet_MTases"/>
    <property type="match status" value="1"/>
</dbReference>
<comment type="caution">
    <text evidence="3">The sequence shown here is derived from an EMBL/GenBank/DDBJ whole genome shotgun (WGS) entry which is preliminary data.</text>
</comment>
<dbReference type="InterPro" id="IPR050447">
    <property type="entry name" value="Erg6_SMT_methyltransf"/>
</dbReference>
<keyword evidence="3" id="KW-0489">Methyltransferase</keyword>
<dbReference type="Gene3D" id="3.40.50.150">
    <property type="entry name" value="Vaccinia Virus protein VP39"/>
    <property type="match status" value="1"/>
</dbReference>
<feature type="domain" description="Methyltransferase type 11" evidence="2">
    <location>
        <begin position="94"/>
        <end position="188"/>
    </location>
</feature>
<sequence length="282" mass="30410">MGGRDEPGRHVRPVVAGVRAVARVAPGAKPWLQKALVRLGYRLVNRRAFAPDSDCLNYGYATADDVPDGSPDHFGRNLYAAVAGAVDLRGARVLEVGCGRGGGTAYVAERFSPAAVTGVDLARSAVAWCRRRHRRPGLTFVRGDAERLPFGDASFEAVLSVESSHNYPRVDRFFAEARRVLVPGGHLLLADLRPTASLPRLTAAAREAGFVPVEEERITAAVLRSMELDSARRAAAVERGVPRALQAGARGFVGVAGTEIFERLRTGRMEYVRLVLRAPHPG</sequence>
<dbReference type="PANTHER" id="PTHR44068">
    <property type="entry name" value="ZGC:194242"/>
    <property type="match status" value="1"/>
</dbReference>
<dbReference type="Pfam" id="PF08241">
    <property type="entry name" value="Methyltransf_11"/>
    <property type="match status" value="1"/>
</dbReference>
<proteinExistence type="predicted"/>
<dbReference type="SUPFAM" id="SSF53335">
    <property type="entry name" value="S-adenosyl-L-methionine-dependent methyltransferases"/>
    <property type="match status" value="1"/>
</dbReference>
<evidence type="ECO:0000313" key="4">
    <source>
        <dbReference type="Proteomes" id="UP000800981"/>
    </source>
</evidence>
<dbReference type="RefSeq" id="WP_166284902.1">
    <property type="nucleotide sequence ID" value="NZ_JAANNP010000177.1"/>
</dbReference>
<dbReference type="PANTHER" id="PTHR44068:SF1">
    <property type="entry name" value="HYPOTHETICAL LOC100005854"/>
    <property type="match status" value="1"/>
</dbReference>
<dbReference type="Proteomes" id="UP000800981">
    <property type="component" value="Unassembled WGS sequence"/>
</dbReference>
<dbReference type="InterPro" id="IPR029063">
    <property type="entry name" value="SAM-dependent_MTases_sf"/>
</dbReference>
<keyword evidence="1" id="KW-0808">Transferase</keyword>
<accession>A0ABX0H3Y0</accession>
<name>A0ABX0H3Y0_9ACTN</name>
<dbReference type="EMBL" id="JAANNP010000177">
    <property type="protein sequence ID" value="NHC16469.1"/>
    <property type="molecule type" value="Genomic_DNA"/>
</dbReference>
<protein>
    <submittedName>
        <fullName evidence="3">Methyltransferase domain-containing protein</fullName>
    </submittedName>
</protein>
<organism evidence="3 4">
    <name type="scientific">Motilibacter deserti</name>
    <dbReference type="NCBI Taxonomy" id="2714956"/>
    <lineage>
        <taxon>Bacteria</taxon>
        <taxon>Bacillati</taxon>
        <taxon>Actinomycetota</taxon>
        <taxon>Actinomycetes</taxon>
        <taxon>Motilibacterales</taxon>
        <taxon>Motilibacteraceae</taxon>
        <taxon>Motilibacter</taxon>
    </lineage>
</organism>